<accession>A0A1J4Q7T6</accession>
<keyword evidence="3 7" id="KW-0812">Transmembrane</keyword>
<name>A0A1J4Q7T6_9ACTN</name>
<evidence type="ECO:0000256" key="2">
    <source>
        <dbReference type="ARBA" id="ARBA00022448"/>
    </source>
</evidence>
<organism evidence="9 10">
    <name type="scientific">Streptomyces malaysiense</name>
    <dbReference type="NCBI Taxonomy" id="1428626"/>
    <lineage>
        <taxon>Bacteria</taxon>
        <taxon>Bacillati</taxon>
        <taxon>Actinomycetota</taxon>
        <taxon>Actinomycetes</taxon>
        <taxon>Kitasatosporales</taxon>
        <taxon>Streptomycetaceae</taxon>
        <taxon>Streptomyces</taxon>
    </lineage>
</organism>
<dbReference type="InterPro" id="IPR050794">
    <property type="entry name" value="CPA2_transporter"/>
</dbReference>
<evidence type="ECO:0000256" key="5">
    <source>
        <dbReference type="ARBA" id="ARBA00023065"/>
    </source>
</evidence>
<dbReference type="PANTHER" id="PTHR32468">
    <property type="entry name" value="CATION/H + ANTIPORTER"/>
    <property type="match status" value="1"/>
</dbReference>
<feature type="transmembrane region" description="Helical" evidence="7">
    <location>
        <begin position="84"/>
        <end position="106"/>
    </location>
</feature>
<feature type="transmembrane region" description="Helical" evidence="7">
    <location>
        <begin position="248"/>
        <end position="268"/>
    </location>
</feature>
<feature type="transmembrane region" description="Helical" evidence="7">
    <location>
        <begin position="391"/>
        <end position="411"/>
    </location>
</feature>
<dbReference type="AlphaFoldDB" id="A0A1J4Q7T6"/>
<keyword evidence="4 7" id="KW-1133">Transmembrane helix</keyword>
<gene>
    <name evidence="9" type="ORF">VT52_007495</name>
</gene>
<evidence type="ECO:0000313" key="9">
    <source>
        <dbReference type="EMBL" id="OIK28191.1"/>
    </source>
</evidence>
<dbReference type="GO" id="GO:0015297">
    <property type="term" value="F:antiporter activity"/>
    <property type="evidence" value="ECO:0007669"/>
    <property type="project" value="InterPro"/>
</dbReference>
<evidence type="ECO:0000256" key="1">
    <source>
        <dbReference type="ARBA" id="ARBA00004141"/>
    </source>
</evidence>
<keyword evidence="6 7" id="KW-0472">Membrane</keyword>
<dbReference type="Pfam" id="PF00999">
    <property type="entry name" value="Na_H_Exchanger"/>
    <property type="match status" value="1"/>
</dbReference>
<evidence type="ECO:0000256" key="4">
    <source>
        <dbReference type="ARBA" id="ARBA00022989"/>
    </source>
</evidence>
<comment type="caution">
    <text evidence="9">The sequence shown here is derived from an EMBL/GenBank/DDBJ whole genome shotgun (WGS) entry which is preliminary data.</text>
</comment>
<feature type="transmembrane region" description="Helical" evidence="7">
    <location>
        <begin position="274"/>
        <end position="291"/>
    </location>
</feature>
<feature type="transmembrane region" description="Helical" evidence="7">
    <location>
        <begin position="362"/>
        <end position="385"/>
    </location>
</feature>
<dbReference type="GO" id="GO:1902600">
    <property type="term" value="P:proton transmembrane transport"/>
    <property type="evidence" value="ECO:0007669"/>
    <property type="project" value="InterPro"/>
</dbReference>
<dbReference type="EMBL" id="LBDA02000013">
    <property type="protein sequence ID" value="OIK28191.1"/>
    <property type="molecule type" value="Genomic_DNA"/>
</dbReference>
<dbReference type="Gene3D" id="1.20.1530.20">
    <property type="match status" value="1"/>
</dbReference>
<keyword evidence="2" id="KW-0813">Transport</keyword>
<evidence type="ECO:0000313" key="10">
    <source>
        <dbReference type="Proteomes" id="UP000034838"/>
    </source>
</evidence>
<dbReference type="GO" id="GO:0016020">
    <property type="term" value="C:membrane"/>
    <property type="evidence" value="ECO:0007669"/>
    <property type="project" value="UniProtKB-SubCell"/>
</dbReference>
<evidence type="ECO:0000256" key="6">
    <source>
        <dbReference type="ARBA" id="ARBA00023136"/>
    </source>
</evidence>
<dbReference type="InterPro" id="IPR006153">
    <property type="entry name" value="Cation/H_exchanger_TM"/>
</dbReference>
<dbReference type="PANTHER" id="PTHR32468:SF0">
    <property type="entry name" value="K(+)_H(+) ANTIPORTER 1"/>
    <property type="match status" value="1"/>
</dbReference>
<feature type="transmembrane region" description="Helical" evidence="7">
    <location>
        <begin position="147"/>
        <end position="170"/>
    </location>
</feature>
<feature type="transmembrane region" description="Helical" evidence="7">
    <location>
        <begin position="298"/>
        <end position="316"/>
    </location>
</feature>
<dbReference type="RefSeq" id="WP_046427570.1">
    <property type="nucleotide sequence ID" value="NZ_LBDA02000013.1"/>
</dbReference>
<feature type="transmembrane region" description="Helical" evidence="7">
    <location>
        <begin position="113"/>
        <end position="135"/>
    </location>
</feature>
<evidence type="ECO:0000256" key="3">
    <source>
        <dbReference type="ARBA" id="ARBA00022692"/>
    </source>
</evidence>
<feature type="domain" description="Cation/H+ exchanger transmembrane" evidence="8">
    <location>
        <begin position="30"/>
        <end position="413"/>
    </location>
</feature>
<evidence type="ECO:0000259" key="8">
    <source>
        <dbReference type="Pfam" id="PF00999"/>
    </source>
</evidence>
<feature type="transmembrane region" description="Helical" evidence="7">
    <location>
        <begin position="49"/>
        <end position="72"/>
    </location>
</feature>
<dbReference type="InterPro" id="IPR038770">
    <property type="entry name" value="Na+/solute_symporter_sf"/>
</dbReference>
<feature type="transmembrane region" description="Helical" evidence="7">
    <location>
        <begin position="328"/>
        <end position="350"/>
    </location>
</feature>
<feature type="transmembrane region" description="Helical" evidence="7">
    <location>
        <begin position="182"/>
        <end position="205"/>
    </location>
</feature>
<protein>
    <submittedName>
        <fullName evidence="9">Cation/H(+) antiporter</fullName>
    </submittedName>
</protein>
<keyword evidence="5" id="KW-0406">Ion transport</keyword>
<dbReference type="Proteomes" id="UP000034838">
    <property type="component" value="Unassembled WGS sequence"/>
</dbReference>
<sequence>MTLSTAPVPGLSDHQMLLFLLQLSLLITAATLLGRVAARLNMPPVVGELACGVVLGPSLFGNVAPGLSAWLLPRDPEQTHLLNAVSQLGVLLLVAITGAHIDLGLLRRERRTVGLVSVGSVLLPLALGFALGLLLPVSMAGGAGGEVTFALFIGVAVAVSALPVIAKTLLDMGLLHRDVGQMIVGSAAVSDIVGWLLLSVVSAMATHGLRAGVLAESAGCLLLVLAATVLVLRPLAARVLRPLEHAQPGLGLSAVVVLILLSAAGTHALGMEPVLGAFLCGIVVGSLGGAGRRSLDSLRTFVMATLAPLFLAASGLQVDLTTLARPPVLLAAVVTLAVAVGAKFAGGYLGARAGRLGHTESVAIGAGLNARGLVEIVLASVGLSLGVLNTASYTVIVLVAVVTSVMAPPVLRHTTSRIATTPAEAERQREFTDRLARAG</sequence>
<proteinExistence type="predicted"/>
<keyword evidence="10" id="KW-1185">Reference proteome</keyword>
<comment type="subcellular location">
    <subcellularLocation>
        <location evidence="1">Membrane</location>
        <topology evidence="1">Multi-pass membrane protein</topology>
    </subcellularLocation>
</comment>
<evidence type="ECO:0000256" key="7">
    <source>
        <dbReference type="SAM" id="Phobius"/>
    </source>
</evidence>
<feature type="transmembrane region" description="Helical" evidence="7">
    <location>
        <begin position="211"/>
        <end position="236"/>
    </location>
</feature>
<feature type="transmembrane region" description="Helical" evidence="7">
    <location>
        <begin position="16"/>
        <end position="37"/>
    </location>
</feature>
<reference evidence="9" key="1">
    <citation type="submission" date="2016-10" db="EMBL/GenBank/DDBJ databases">
        <title>Genome sequence of Streptomyces malaysiense MUSC 136.</title>
        <authorList>
            <person name="Lee L.-H."/>
            <person name="Ser H.-L."/>
        </authorList>
    </citation>
    <scope>NUCLEOTIDE SEQUENCE [LARGE SCALE GENOMIC DNA]</scope>
    <source>
        <strain evidence="9">MUSC 136</strain>
    </source>
</reference>